<accession>A0A136Q5G9</accession>
<keyword evidence="2" id="KW-1185">Reference proteome</keyword>
<dbReference type="EMBL" id="LSZW01000054">
    <property type="protein sequence ID" value="KXK65911.1"/>
    <property type="molecule type" value="Genomic_DNA"/>
</dbReference>
<dbReference type="RefSeq" id="WP_066517726.1">
    <property type="nucleotide sequence ID" value="NZ_CABMOF010000001.1"/>
</dbReference>
<proteinExistence type="predicted"/>
<dbReference type="GO" id="GO:0003677">
    <property type="term" value="F:DNA binding"/>
    <property type="evidence" value="ECO:0007669"/>
    <property type="project" value="UniProtKB-KW"/>
</dbReference>
<keyword evidence="1" id="KW-0238">DNA-binding</keyword>
<reference evidence="1 2" key="1">
    <citation type="submission" date="2016-02" db="EMBL/GenBank/DDBJ databases">
        <authorList>
            <person name="Wen L."/>
            <person name="He K."/>
            <person name="Yang H."/>
        </authorList>
    </citation>
    <scope>NUCLEOTIDE SEQUENCE [LARGE SCALE GENOMIC DNA]</scope>
    <source>
        <strain evidence="1 2">DSM 22607</strain>
    </source>
</reference>
<comment type="caution">
    <text evidence="1">The sequence shown here is derived from an EMBL/GenBank/DDBJ whole genome shotgun (WGS) entry which is preliminary data.</text>
</comment>
<protein>
    <submittedName>
        <fullName evidence="1">Transposase DNA-binding domain protein</fullName>
    </submittedName>
</protein>
<evidence type="ECO:0000313" key="2">
    <source>
        <dbReference type="Proteomes" id="UP000070366"/>
    </source>
</evidence>
<gene>
    <name evidence="1" type="ORF">HMPREF3293_01203</name>
</gene>
<dbReference type="OrthoDB" id="1736677at2"/>
<organism evidence="1 2">
    <name type="scientific">Christensenella minuta</name>
    <dbReference type="NCBI Taxonomy" id="626937"/>
    <lineage>
        <taxon>Bacteria</taxon>
        <taxon>Bacillati</taxon>
        <taxon>Bacillota</taxon>
        <taxon>Clostridia</taxon>
        <taxon>Christensenellales</taxon>
        <taxon>Christensenellaceae</taxon>
        <taxon>Christensenella</taxon>
    </lineage>
</organism>
<dbReference type="AlphaFoldDB" id="A0A136Q5G9"/>
<dbReference type="Proteomes" id="UP000070366">
    <property type="component" value="Unassembled WGS sequence"/>
</dbReference>
<dbReference type="STRING" id="626937.HMPREF3293_01203"/>
<dbReference type="KEGG" id="cmiu:B1H56_06250"/>
<sequence length="522" mass="59210">MVVRTLVLKLHNPSAAKRELIDRAVLRYNRALSYLFEHTKENVEPIMREMREGGAYLTRRITGLLGKELMNRLNEFGVQPFKDALKLDYAMAMVAWLSLRKAQKGARYPQILEEADFDRQFSAALDAFDAGEIGREELRLRLERLYNGLGIRKPLLFGRYAKNRDYCLLYDKAHGRFYAKLYLMGVRDENRRGGIVRGDAELYYVAEGHEPLERDNKRERYIVVPLSFGKAQETVLRAGLENPRIFKTARLLKKNGDYYLSINVACESAQEGKNETYMGITRSLKDAARYAVTDLQGKVLAEGGIPRRKDICTKNGMHAAANELVEIAWKNKSAIITYRMGEIGDKLTCGREAAQLTAGEFNRMVSMVAYKAELRGLEKPVFVSARGIFTACPRCGSNTQKNRFAGGRMICVKCGFAGEIETIGPLNAARRLLKYNGTALLFYAKQTDGGILIHNDILGLSYLARPTQEGIRDFFRYAEKAAKDIKAGKDFPEGISIREISYRKRFANLRNVREEITIVDEE</sequence>
<name>A0A136Q5G9_9FIRM</name>
<evidence type="ECO:0000313" key="1">
    <source>
        <dbReference type="EMBL" id="KXK65911.1"/>
    </source>
</evidence>